<feature type="region of interest" description="Disordered" evidence="1">
    <location>
        <begin position="512"/>
        <end position="665"/>
    </location>
</feature>
<feature type="compositionally biased region" description="Polar residues" evidence="1">
    <location>
        <begin position="71"/>
        <end position="82"/>
    </location>
</feature>
<evidence type="ECO:0000313" key="3">
    <source>
        <dbReference type="Proteomes" id="UP000266188"/>
    </source>
</evidence>
<feature type="region of interest" description="Disordered" evidence="1">
    <location>
        <begin position="226"/>
        <end position="486"/>
    </location>
</feature>
<feature type="compositionally biased region" description="Basic and acidic residues" evidence="1">
    <location>
        <begin position="149"/>
        <end position="167"/>
    </location>
</feature>
<feature type="compositionally biased region" description="Polar residues" evidence="1">
    <location>
        <begin position="640"/>
        <end position="658"/>
    </location>
</feature>
<feature type="compositionally biased region" description="Basic and acidic residues" evidence="1">
    <location>
        <begin position="435"/>
        <end position="451"/>
    </location>
</feature>
<evidence type="ECO:0000256" key="1">
    <source>
        <dbReference type="SAM" id="MobiDB-lite"/>
    </source>
</evidence>
<keyword evidence="3" id="KW-1185">Reference proteome</keyword>
<gene>
    <name evidence="2" type="ORF">PHISCL_09280</name>
</gene>
<feature type="compositionally biased region" description="Acidic residues" evidence="1">
    <location>
        <begin position="85"/>
        <end position="96"/>
    </location>
</feature>
<feature type="compositionally biased region" description="Polar residues" evidence="1">
    <location>
        <begin position="623"/>
        <end position="632"/>
    </location>
</feature>
<feature type="compositionally biased region" description="Polar residues" evidence="1">
    <location>
        <begin position="136"/>
        <end position="146"/>
    </location>
</feature>
<evidence type="ECO:0000313" key="2">
    <source>
        <dbReference type="EMBL" id="RJE18381.1"/>
    </source>
</evidence>
<dbReference type="Proteomes" id="UP000266188">
    <property type="component" value="Unassembled WGS sequence"/>
</dbReference>
<comment type="caution">
    <text evidence="2">The sequence shown here is derived from an EMBL/GenBank/DDBJ whole genome shotgun (WGS) entry which is preliminary data.</text>
</comment>
<reference evidence="3" key="1">
    <citation type="submission" date="2017-02" db="EMBL/GenBank/DDBJ databases">
        <authorList>
            <person name="Tafer H."/>
            <person name="Lopandic K."/>
        </authorList>
    </citation>
    <scope>NUCLEOTIDE SEQUENCE [LARGE SCALE GENOMIC DNA]</scope>
    <source>
        <strain evidence="3">CBS 366.77</strain>
    </source>
</reference>
<feature type="compositionally biased region" description="Basic and acidic residues" evidence="1">
    <location>
        <begin position="180"/>
        <end position="190"/>
    </location>
</feature>
<feature type="compositionally biased region" description="Polar residues" evidence="1">
    <location>
        <begin position="553"/>
        <end position="575"/>
    </location>
</feature>
<organism evidence="2 3">
    <name type="scientific">Aspergillus sclerotialis</name>
    <dbReference type="NCBI Taxonomy" id="2070753"/>
    <lineage>
        <taxon>Eukaryota</taxon>
        <taxon>Fungi</taxon>
        <taxon>Dikarya</taxon>
        <taxon>Ascomycota</taxon>
        <taxon>Pezizomycotina</taxon>
        <taxon>Eurotiomycetes</taxon>
        <taxon>Eurotiomycetidae</taxon>
        <taxon>Eurotiales</taxon>
        <taxon>Aspergillaceae</taxon>
        <taxon>Aspergillus</taxon>
        <taxon>Aspergillus subgen. Polypaecilum</taxon>
    </lineage>
</organism>
<dbReference type="AlphaFoldDB" id="A0A3A2ZMN1"/>
<feature type="compositionally biased region" description="Basic and acidic residues" evidence="1">
    <location>
        <begin position="255"/>
        <end position="276"/>
    </location>
</feature>
<feature type="region of interest" description="Disordered" evidence="1">
    <location>
        <begin position="1"/>
        <end position="196"/>
    </location>
</feature>
<feature type="compositionally biased region" description="Gly residues" evidence="1">
    <location>
        <begin position="236"/>
        <end position="247"/>
    </location>
</feature>
<dbReference type="STRING" id="2070753.A0A3A2ZMN1"/>
<feature type="compositionally biased region" description="Polar residues" evidence="1">
    <location>
        <begin position="341"/>
        <end position="374"/>
    </location>
</feature>
<name>A0A3A2ZMN1_9EURO</name>
<protein>
    <submittedName>
        <fullName evidence="2">Uncharacterized protein</fullName>
    </submittedName>
</protein>
<proteinExistence type="predicted"/>
<feature type="compositionally biased region" description="Low complexity" evidence="1">
    <location>
        <begin position="576"/>
        <end position="587"/>
    </location>
</feature>
<dbReference type="OrthoDB" id="73788at2759"/>
<feature type="compositionally biased region" description="Polar residues" evidence="1">
    <location>
        <begin position="516"/>
        <end position="545"/>
    </location>
</feature>
<feature type="compositionally biased region" description="Polar residues" evidence="1">
    <location>
        <begin position="1"/>
        <end position="22"/>
    </location>
</feature>
<feature type="compositionally biased region" description="Acidic residues" evidence="1">
    <location>
        <begin position="413"/>
        <end position="423"/>
    </location>
</feature>
<accession>A0A3A2ZMN1</accession>
<sequence>MNPSEKFSPTTKPSLNHFQTPDKTVLEPLGDTAKNTKATASSKRKSGSPIPSGNITRSLKRNSPLDPKDQPTLTQIDFVSRTQDQDEDDGSDEDLDYIGQRPSRRNEVTPTGDALCYDSRLRQRLRQARDTRYDQSLKSTMPNRKSMSGRRDKSVDGGRRRSRKSETPKASANAFGKSNKAKDKEKDKQRKERNKTLTQMDFVQRWVNLDPDDDTALDYVYYTTPKDRRTSRGFPDGKGNGDDGSGSSGSKRRKLDKEEDSKDVKLEKVPLDRKAFSDPVTPQKPRKLEIPSSQSPESPGFAIISSSQFRGATRSPLKRLSANVPRTAQEESPGVRDRKASQNSRPASQTSSIMSTQVGSTMMPSSQMVSQPALENSVLDDASTPKPTPRDGSDVGNNTPTNSRRDRTVVYETDGENDSDDLEGNLASGPPSPTKEVDNHDPLLEDNHDSQNNDSQDLPPINPCEHDSESAAPHSEPPFSSDASLCYRRINQPTQFPQEPIPLLNTQKMAELFPPYNTQLPATDASETQSFPSTKPHSIHNQGGQIQADDSETQSYPSTKSYQAHQQAEQTQPDASETQSCSSSRSNSLHRHREQPPTQDLDNMSTEIVPESSPVTRQDEDPTLNTDQSQPQPRHRSVVQVESSQPVDKFNRNTNDQGSYPRGIISKSDLLTSSVMESISMPQFLMGSQDSVGEPYSVPDG</sequence>
<feature type="compositionally biased region" description="Polar residues" evidence="1">
    <location>
        <begin position="596"/>
        <end position="606"/>
    </location>
</feature>
<dbReference type="EMBL" id="MVGC01000562">
    <property type="protein sequence ID" value="RJE18381.1"/>
    <property type="molecule type" value="Genomic_DNA"/>
</dbReference>